<comment type="caution">
    <text evidence="2">The sequence shown here is derived from an EMBL/GenBank/DDBJ whole genome shotgun (WGS) entry which is preliminary data.</text>
</comment>
<dbReference type="AlphaFoldDB" id="A0AAV7N5J4"/>
<feature type="compositionally biased region" description="Basic and acidic residues" evidence="1">
    <location>
        <begin position="109"/>
        <end position="123"/>
    </location>
</feature>
<sequence>MTRLTSKGQGKQTCRKAPRKQGRDWPTKSTQRPTEEKAVEKEAEQQPTPPTEPGPNRNQKVTGNQQAENTRKTEPPKPHCQKGRNTHKKTHTGARRGHHAIWETNFRTQEVEGAPKRRPEKQGQAHRSSQGLCNKPSRLHPKAPATKTRKRDTSPTEEVHPCQLLEGRVVDIRKRNIQ</sequence>
<organism evidence="2 3">
    <name type="scientific">Pleurodeles waltl</name>
    <name type="common">Iberian ribbed newt</name>
    <dbReference type="NCBI Taxonomy" id="8319"/>
    <lineage>
        <taxon>Eukaryota</taxon>
        <taxon>Metazoa</taxon>
        <taxon>Chordata</taxon>
        <taxon>Craniata</taxon>
        <taxon>Vertebrata</taxon>
        <taxon>Euteleostomi</taxon>
        <taxon>Amphibia</taxon>
        <taxon>Batrachia</taxon>
        <taxon>Caudata</taxon>
        <taxon>Salamandroidea</taxon>
        <taxon>Salamandridae</taxon>
        <taxon>Pleurodelinae</taxon>
        <taxon>Pleurodeles</taxon>
    </lineage>
</organism>
<feature type="compositionally biased region" description="Basic residues" evidence="1">
    <location>
        <begin position="79"/>
        <end position="99"/>
    </location>
</feature>
<gene>
    <name evidence="2" type="ORF">NDU88_007145</name>
</gene>
<dbReference type="Proteomes" id="UP001066276">
    <property type="component" value="Chromosome 9"/>
</dbReference>
<evidence type="ECO:0000313" key="3">
    <source>
        <dbReference type="Proteomes" id="UP001066276"/>
    </source>
</evidence>
<accession>A0AAV7N5J4</accession>
<evidence type="ECO:0000313" key="2">
    <source>
        <dbReference type="EMBL" id="KAJ1109787.1"/>
    </source>
</evidence>
<feature type="region of interest" description="Disordered" evidence="1">
    <location>
        <begin position="1"/>
        <end position="162"/>
    </location>
</feature>
<reference evidence="2" key="1">
    <citation type="journal article" date="2022" name="bioRxiv">
        <title>Sequencing and chromosome-scale assembly of the giantPleurodeles waltlgenome.</title>
        <authorList>
            <person name="Brown T."/>
            <person name="Elewa A."/>
            <person name="Iarovenko S."/>
            <person name="Subramanian E."/>
            <person name="Araus A.J."/>
            <person name="Petzold A."/>
            <person name="Susuki M."/>
            <person name="Suzuki K.-i.T."/>
            <person name="Hayashi T."/>
            <person name="Toyoda A."/>
            <person name="Oliveira C."/>
            <person name="Osipova E."/>
            <person name="Leigh N.D."/>
            <person name="Simon A."/>
            <person name="Yun M.H."/>
        </authorList>
    </citation>
    <scope>NUCLEOTIDE SEQUENCE</scope>
    <source>
        <strain evidence="2">20211129_DDA</strain>
        <tissue evidence="2">Liver</tissue>
    </source>
</reference>
<feature type="compositionally biased region" description="Polar residues" evidence="1">
    <location>
        <begin position="56"/>
        <end position="68"/>
    </location>
</feature>
<proteinExistence type="predicted"/>
<protein>
    <submittedName>
        <fullName evidence="2">Uncharacterized protein</fullName>
    </submittedName>
</protein>
<name>A0AAV7N5J4_PLEWA</name>
<feature type="compositionally biased region" description="Polar residues" evidence="1">
    <location>
        <begin position="1"/>
        <end position="12"/>
    </location>
</feature>
<keyword evidence="3" id="KW-1185">Reference proteome</keyword>
<evidence type="ECO:0000256" key="1">
    <source>
        <dbReference type="SAM" id="MobiDB-lite"/>
    </source>
</evidence>
<feature type="compositionally biased region" description="Basic and acidic residues" evidence="1">
    <location>
        <begin position="151"/>
        <end position="160"/>
    </location>
</feature>
<dbReference type="EMBL" id="JANPWB010000013">
    <property type="protein sequence ID" value="KAJ1109787.1"/>
    <property type="molecule type" value="Genomic_DNA"/>
</dbReference>
<feature type="compositionally biased region" description="Basic and acidic residues" evidence="1">
    <location>
        <begin position="33"/>
        <end position="44"/>
    </location>
</feature>